<dbReference type="PANTHER" id="PTHR23023">
    <property type="entry name" value="DIMETHYLANILINE MONOOXYGENASE"/>
    <property type="match status" value="1"/>
</dbReference>
<evidence type="ECO:0000256" key="7">
    <source>
        <dbReference type="ARBA" id="ARBA00023033"/>
    </source>
</evidence>
<dbReference type="PRINTS" id="PR00370">
    <property type="entry name" value="FMOXYGENASE"/>
</dbReference>
<evidence type="ECO:0000256" key="1">
    <source>
        <dbReference type="ARBA" id="ARBA00001974"/>
    </source>
</evidence>
<keyword evidence="4 8" id="KW-0274">FAD</keyword>
<dbReference type="SUPFAM" id="SSF51905">
    <property type="entry name" value="FAD/NAD(P)-binding domain"/>
    <property type="match status" value="2"/>
</dbReference>
<reference evidence="10" key="1">
    <citation type="submission" date="2025-08" db="UniProtKB">
        <authorList>
            <consortium name="RefSeq"/>
        </authorList>
    </citation>
    <scope>IDENTIFICATION</scope>
</reference>
<dbReference type="GO" id="GO:0050660">
    <property type="term" value="F:flavin adenine dinucleotide binding"/>
    <property type="evidence" value="ECO:0007669"/>
    <property type="project" value="InterPro"/>
</dbReference>
<evidence type="ECO:0000256" key="2">
    <source>
        <dbReference type="ARBA" id="ARBA00009183"/>
    </source>
</evidence>
<accession>A0A8B7YIF4</accession>
<dbReference type="RefSeq" id="XP_022091406.1">
    <property type="nucleotide sequence ID" value="XM_022235714.1"/>
</dbReference>
<dbReference type="OrthoDB" id="66881at2759"/>
<dbReference type="InterPro" id="IPR036188">
    <property type="entry name" value="FAD/NAD-bd_sf"/>
</dbReference>
<dbReference type="GeneID" id="110979691"/>
<dbReference type="Proteomes" id="UP000694845">
    <property type="component" value="Unplaced"/>
</dbReference>
<dbReference type="Gene3D" id="3.50.50.60">
    <property type="entry name" value="FAD/NAD(P)-binding domain"/>
    <property type="match status" value="2"/>
</dbReference>
<organism evidence="9 10">
    <name type="scientific">Acanthaster planci</name>
    <name type="common">Crown-of-thorns starfish</name>
    <dbReference type="NCBI Taxonomy" id="133434"/>
    <lineage>
        <taxon>Eukaryota</taxon>
        <taxon>Metazoa</taxon>
        <taxon>Echinodermata</taxon>
        <taxon>Eleutherozoa</taxon>
        <taxon>Asterozoa</taxon>
        <taxon>Asteroidea</taxon>
        <taxon>Valvatacea</taxon>
        <taxon>Valvatida</taxon>
        <taxon>Acanthasteridae</taxon>
        <taxon>Acanthaster</taxon>
    </lineage>
</organism>
<dbReference type="EC" id="1.-.-.-" evidence="8"/>
<keyword evidence="5" id="KW-0521">NADP</keyword>
<keyword evidence="3 8" id="KW-0285">Flavoprotein</keyword>
<dbReference type="InterPro" id="IPR020946">
    <property type="entry name" value="Flavin_mOase-like"/>
</dbReference>
<keyword evidence="7 8" id="KW-0503">Monooxygenase</keyword>
<evidence type="ECO:0000313" key="10">
    <source>
        <dbReference type="RefSeq" id="XP_022091406.1"/>
    </source>
</evidence>
<dbReference type="FunFam" id="3.50.50.60:FF:000138">
    <property type="entry name" value="Flavin-containing monooxygenase"/>
    <property type="match status" value="1"/>
</dbReference>
<dbReference type="OMA" id="CFEKQSD"/>
<sequence length="422" mass="47738">MMKVAVIGGGAAGLCAARYLSAKPSLFQATVYEQSDQVGGTWVYRDDVGTDKYGQPIHSSMYSRLRTNLPKEVMLFPDLPIVEGDKTSFIKHSEVLQYLNRYVTTFDLHKCIQLLTRVESVKPVTKSGKTTWEVTARSAVDPDSSPSVNQFDAVMVCNGQYAVPNWPIIPGLETFTGKVIHSHDYRHPEHFQGQTVVLLGAGNSGVDISLDLHVHAKRVYLSHLHPPVQGVLPGNMQQVSGIKAVRGSSVDFSDGRSVEADALILCTGYLYNFPFLTPECEVTVDRKRVSPLYKHVIHTKFPSLSFVGLVWRVCPFLLMSCQVRFVISALEERMTLPSKEEMDADTQKDYDYRCKVLKMPHHYAHKLGDMQWEYCKELLRLANVDEDDATKPIFEELYVDCAHWRNEDPLNYKNRRYELTGI</sequence>
<dbReference type="InterPro" id="IPR000960">
    <property type="entry name" value="Flavin_mOase"/>
</dbReference>
<name>A0A8B7YIF4_ACAPL</name>
<gene>
    <name evidence="10" type="primary">LOC110979691</name>
</gene>
<proteinExistence type="inferred from homology"/>
<dbReference type="PIRSF" id="PIRSF000332">
    <property type="entry name" value="FMO"/>
    <property type="match status" value="1"/>
</dbReference>
<dbReference type="AlphaFoldDB" id="A0A8B7YIF4"/>
<dbReference type="GO" id="GO:0004499">
    <property type="term" value="F:N,N-dimethylaniline monooxygenase activity"/>
    <property type="evidence" value="ECO:0007669"/>
    <property type="project" value="InterPro"/>
</dbReference>
<evidence type="ECO:0000256" key="3">
    <source>
        <dbReference type="ARBA" id="ARBA00022630"/>
    </source>
</evidence>
<keyword evidence="6 8" id="KW-0560">Oxidoreductase</keyword>
<evidence type="ECO:0000256" key="5">
    <source>
        <dbReference type="ARBA" id="ARBA00022857"/>
    </source>
</evidence>
<protein>
    <recommendedName>
        <fullName evidence="8">Flavin-containing monooxygenase</fullName>
        <ecNumber evidence="8">1.-.-.-</ecNumber>
    </recommendedName>
</protein>
<keyword evidence="9" id="KW-1185">Reference proteome</keyword>
<evidence type="ECO:0000256" key="4">
    <source>
        <dbReference type="ARBA" id="ARBA00022827"/>
    </source>
</evidence>
<comment type="similarity">
    <text evidence="2 8">Belongs to the FMO family.</text>
</comment>
<dbReference type="InterPro" id="IPR050346">
    <property type="entry name" value="FMO-like"/>
</dbReference>
<evidence type="ECO:0000256" key="6">
    <source>
        <dbReference type="ARBA" id="ARBA00023002"/>
    </source>
</evidence>
<evidence type="ECO:0000313" key="9">
    <source>
        <dbReference type="Proteomes" id="UP000694845"/>
    </source>
</evidence>
<evidence type="ECO:0000256" key="8">
    <source>
        <dbReference type="RuleBase" id="RU361177"/>
    </source>
</evidence>
<dbReference type="Pfam" id="PF00743">
    <property type="entry name" value="FMO-like"/>
    <property type="match status" value="2"/>
</dbReference>
<comment type="cofactor">
    <cofactor evidence="1 8">
        <name>FAD</name>
        <dbReference type="ChEBI" id="CHEBI:57692"/>
    </cofactor>
</comment>
<dbReference type="KEGG" id="aplc:110979691"/>
<dbReference type="GO" id="GO:0050661">
    <property type="term" value="F:NADP binding"/>
    <property type="evidence" value="ECO:0007669"/>
    <property type="project" value="InterPro"/>
</dbReference>